<dbReference type="EMBL" id="JAAGOX010000002">
    <property type="protein sequence ID" value="NDW43565.1"/>
    <property type="molecule type" value="Genomic_DNA"/>
</dbReference>
<dbReference type="AlphaFoldDB" id="A0A6B2NNW8"/>
<dbReference type="GO" id="GO:0005506">
    <property type="term" value="F:iron ion binding"/>
    <property type="evidence" value="ECO:0007669"/>
    <property type="project" value="UniProtKB-ARBA"/>
</dbReference>
<dbReference type="GO" id="GO:0016706">
    <property type="term" value="F:2-oxoglutarate-dependent dioxygenase activity"/>
    <property type="evidence" value="ECO:0007669"/>
    <property type="project" value="UniProtKB-ARBA"/>
</dbReference>
<reference evidence="1" key="1">
    <citation type="submission" date="2020-02" db="EMBL/GenBank/DDBJ databases">
        <title>Delineation of the pyrene-degrading pathway in Roseobacter clade bacteria by genomic analysis.</title>
        <authorList>
            <person name="Zhou H."/>
            <person name="Wang H."/>
        </authorList>
    </citation>
    <scope>NUCLEOTIDE SEQUENCE</scope>
    <source>
        <strain evidence="1">PrR005</strain>
    </source>
</reference>
<dbReference type="Gene3D" id="2.60.120.620">
    <property type="entry name" value="q2cbj1_9rhob like domain"/>
    <property type="match status" value="1"/>
</dbReference>
<dbReference type="SUPFAM" id="SSF51197">
    <property type="entry name" value="Clavaminate synthase-like"/>
    <property type="match status" value="1"/>
</dbReference>
<keyword evidence="1" id="KW-0223">Dioxygenase</keyword>
<name>A0A6B2NNW8_9RHOB</name>
<gene>
    <name evidence="1" type="ORF">G0P99_01175</name>
</gene>
<comment type="caution">
    <text evidence="1">The sequence shown here is derived from an EMBL/GenBank/DDBJ whole genome shotgun (WGS) entry which is preliminary data.</text>
</comment>
<organism evidence="1">
    <name type="scientific">Ruegeria sp. PrR005</name>
    <dbReference type="NCBI Taxonomy" id="2706882"/>
    <lineage>
        <taxon>Bacteria</taxon>
        <taxon>Pseudomonadati</taxon>
        <taxon>Pseudomonadota</taxon>
        <taxon>Alphaproteobacteria</taxon>
        <taxon>Rhodobacterales</taxon>
        <taxon>Roseobacteraceae</taxon>
        <taxon>Ruegeria</taxon>
    </lineage>
</organism>
<evidence type="ECO:0000313" key="1">
    <source>
        <dbReference type="EMBL" id="NDW43565.1"/>
    </source>
</evidence>
<protein>
    <submittedName>
        <fullName evidence="1">Phytanoyl-CoA dioxygenase family protein</fullName>
    </submittedName>
</protein>
<keyword evidence="1" id="KW-0560">Oxidoreductase</keyword>
<dbReference type="RefSeq" id="WP_164126941.1">
    <property type="nucleotide sequence ID" value="NZ_JAAGOX010000002.1"/>
</dbReference>
<dbReference type="PANTHER" id="PTHR20883">
    <property type="entry name" value="PHYTANOYL-COA DIOXYGENASE DOMAIN CONTAINING 1"/>
    <property type="match status" value="1"/>
</dbReference>
<accession>A0A6B2NNW8</accession>
<dbReference type="InterPro" id="IPR008775">
    <property type="entry name" value="Phytyl_CoA_dOase-like"/>
</dbReference>
<sequence length="311" mass="34837">MLSAAEIADFRRNGFLIVENVLGPDVLDPVRAEYQAIMDRLLQDWNLSQRFGELDFAEQIKATYALGLDWFQPMDISLPGDRIRTDTPMHFGPAVFDMVTAPRLLDLVEALIGAEITSCPIQHVRIKPPARDLARDELRAHVGGTDWHQDRAVAHAEADQTDMVTIWIAVTDATPENGCLQVLPRAADRMLTHCPMRQTAIAPGLIDPEQALPVPVSAGGVIVLDPLIPHASLPNLTDGIRWSFDLRYSRSGQPTGRSHFPAFVARSCTAPDTQLRDWRRWRQMWVEARARLATEPHIQIHRWQGDSPLCA</sequence>
<dbReference type="PANTHER" id="PTHR20883:SF14">
    <property type="entry name" value="PHYTANOYL-COA DIOXYGENASE"/>
    <property type="match status" value="1"/>
</dbReference>
<proteinExistence type="predicted"/>
<dbReference type="Pfam" id="PF05721">
    <property type="entry name" value="PhyH"/>
    <property type="match status" value="1"/>
</dbReference>